<dbReference type="GeneID" id="17250605"/>
<evidence type="ECO:0000313" key="1">
    <source>
        <dbReference type="EnsemblProtists" id="EOD04455"/>
    </source>
</evidence>
<dbReference type="HOGENOM" id="CLU_2268913_0_0_1"/>
<reference evidence="2" key="1">
    <citation type="journal article" date="2013" name="Nature">
        <title>Pan genome of the phytoplankton Emiliania underpins its global distribution.</title>
        <authorList>
            <person name="Read B.A."/>
            <person name="Kegel J."/>
            <person name="Klute M.J."/>
            <person name="Kuo A."/>
            <person name="Lefebvre S.C."/>
            <person name="Maumus F."/>
            <person name="Mayer C."/>
            <person name="Miller J."/>
            <person name="Monier A."/>
            <person name="Salamov A."/>
            <person name="Young J."/>
            <person name="Aguilar M."/>
            <person name="Claverie J.M."/>
            <person name="Frickenhaus S."/>
            <person name="Gonzalez K."/>
            <person name="Herman E.K."/>
            <person name="Lin Y.C."/>
            <person name="Napier J."/>
            <person name="Ogata H."/>
            <person name="Sarno A.F."/>
            <person name="Shmutz J."/>
            <person name="Schroeder D."/>
            <person name="de Vargas C."/>
            <person name="Verret F."/>
            <person name="von Dassow P."/>
            <person name="Valentin K."/>
            <person name="Van de Peer Y."/>
            <person name="Wheeler G."/>
            <person name="Dacks J.B."/>
            <person name="Delwiche C.F."/>
            <person name="Dyhrman S.T."/>
            <person name="Glockner G."/>
            <person name="John U."/>
            <person name="Richards T."/>
            <person name="Worden A.Z."/>
            <person name="Zhang X."/>
            <person name="Grigoriev I.V."/>
            <person name="Allen A.E."/>
            <person name="Bidle K."/>
            <person name="Borodovsky M."/>
            <person name="Bowler C."/>
            <person name="Brownlee C."/>
            <person name="Cock J.M."/>
            <person name="Elias M."/>
            <person name="Gladyshev V.N."/>
            <person name="Groth M."/>
            <person name="Guda C."/>
            <person name="Hadaegh A."/>
            <person name="Iglesias-Rodriguez M.D."/>
            <person name="Jenkins J."/>
            <person name="Jones B.M."/>
            <person name="Lawson T."/>
            <person name="Leese F."/>
            <person name="Lindquist E."/>
            <person name="Lobanov A."/>
            <person name="Lomsadze A."/>
            <person name="Malik S.B."/>
            <person name="Marsh M.E."/>
            <person name="Mackinder L."/>
            <person name="Mock T."/>
            <person name="Mueller-Roeber B."/>
            <person name="Pagarete A."/>
            <person name="Parker M."/>
            <person name="Probert I."/>
            <person name="Quesneville H."/>
            <person name="Raines C."/>
            <person name="Rensing S.A."/>
            <person name="Riano-Pachon D.M."/>
            <person name="Richier S."/>
            <person name="Rokitta S."/>
            <person name="Shiraiwa Y."/>
            <person name="Soanes D.M."/>
            <person name="van der Giezen M."/>
            <person name="Wahlund T.M."/>
            <person name="Williams B."/>
            <person name="Wilson W."/>
            <person name="Wolfe G."/>
            <person name="Wurch L.L."/>
        </authorList>
    </citation>
    <scope>NUCLEOTIDE SEQUENCE</scope>
</reference>
<dbReference type="Proteomes" id="UP000013827">
    <property type="component" value="Unassembled WGS sequence"/>
</dbReference>
<dbReference type="KEGG" id="ehx:EMIHUDRAFT_209979"/>
<keyword evidence="2" id="KW-1185">Reference proteome</keyword>
<evidence type="ECO:0000313" key="2">
    <source>
        <dbReference type="Proteomes" id="UP000013827"/>
    </source>
</evidence>
<dbReference type="EnsemblProtists" id="EOD17339">
    <property type="protein sequence ID" value="EOD17339"/>
    <property type="gene ID" value="EMIHUDRAFT_209979"/>
</dbReference>
<sequence>MLELRLSEPAVLAVRPGEQARRYVDVPSSCCCCVLRIVLRRLAAGADPVVLASCGERTACGGEQFPFAVDNGNAIRWGVAVFNCPLMRCAEELYRSLHIRATL</sequence>
<dbReference type="EnsemblProtists" id="EOD04455">
    <property type="protein sequence ID" value="EOD04455"/>
    <property type="gene ID" value="EMIHUDRAFT_259597"/>
</dbReference>
<dbReference type="AlphaFoldDB" id="A0A0D3HZM0"/>
<reference evidence="1" key="2">
    <citation type="submission" date="2024-10" db="UniProtKB">
        <authorList>
            <consortium name="EnsemblProtists"/>
        </authorList>
    </citation>
    <scope>IDENTIFICATION</scope>
</reference>
<organism evidence="1 2">
    <name type="scientific">Emiliania huxleyi (strain CCMP1516)</name>
    <dbReference type="NCBI Taxonomy" id="280463"/>
    <lineage>
        <taxon>Eukaryota</taxon>
        <taxon>Haptista</taxon>
        <taxon>Haptophyta</taxon>
        <taxon>Prymnesiophyceae</taxon>
        <taxon>Isochrysidales</taxon>
        <taxon>Noelaerhabdaceae</taxon>
        <taxon>Emiliania</taxon>
    </lineage>
</organism>
<accession>A0A0D3HZM0</accession>
<dbReference type="GeneID" id="17263489"/>
<dbReference type="RefSeq" id="XP_005769768.1">
    <property type="nucleotide sequence ID" value="XM_005769711.1"/>
</dbReference>
<name>A0A0D3HZM0_EMIH1</name>
<protein>
    <submittedName>
        <fullName evidence="1">Uncharacterized protein</fullName>
    </submittedName>
</protein>
<dbReference type="RefSeq" id="XP_005756884.1">
    <property type="nucleotide sequence ID" value="XM_005756827.1"/>
</dbReference>
<dbReference type="KEGG" id="ehx:EMIHUDRAFT_259597"/>
<dbReference type="PaxDb" id="2903-EOD04455"/>
<proteinExistence type="predicted"/>